<evidence type="ECO:0000313" key="4">
    <source>
        <dbReference type="Proteomes" id="UP000069940"/>
    </source>
</evidence>
<keyword evidence="2" id="KW-0732">Signal</keyword>
<dbReference type="Proteomes" id="UP000069940">
    <property type="component" value="Unassembled WGS sequence"/>
</dbReference>
<reference evidence="4" key="1">
    <citation type="journal article" date="2015" name="Proc. Natl. Acad. Sci. U.S.A.">
        <title>Genome sequence of the Asian Tiger mosquito, Aedes albopictus, reveals insights into its biology, genetics, and evolution.</title>
        <authorList>
            <person name="Chen X.G."/>
            <person name="Jiang X."/>
            <person name="Gu J."/>
            <person name="Xu M."/>
            <person name="Wu Y."/>
            <person name="Deng Y."/>
            <person name="Zhang C."/>
            <person name="Bonizzoni M."/>
            <person name="Dermauw W."/>
            <person name="Vontas J."/>
            <person name="Armbruster P."/>
            <person name="Huang X."/>
            <person name="Yang Y."/>
            <person name="Zhang H."/>
            <person name="He W."/>
            <person name="Peng H."/>
            <person name="Liu Y."/>
            <person name="Wu K."/>
            <person name="Chen J."/>
            <person name="Lirakis M."/>
            <person name="Topalis P."/>
            <person name="Van Leeuwen T."/>
            <person name="Hall A.B."/>
            <person name="Jiang X."/>
            <person name="Thorpe C."/>
            <person name="Mueller R.L."/>
            <person name="Sun C."/>
            <person name="Waterhouse R.M."/>
            <person name="Yan G."/>
            <person name="Tu Z.J."/>
            <person name="Fang X."/>
            <person name="James A.A."/>
        </authorList>
    </citation>
    <scope>NUCLEOTIDE SEQUENCE [LARGE SCALE GENOMIC DNA]</scope>
    <source>
        <strain evidence="4">Foshan</strain>
    </source>
</reference>
<reference evidence="3" key="2">
    <citation type="submission" date="2025-05" db="UniProtKB">
        <authorList>
            <consortium name="EnsemblMetazoa"/>
        </authorList>
    </citation>
    <scope>IDENTIFICATION</scope>
    <source>
        <strain evidence="3">Foshan</strain>
    </source>
</reference>
<feature type="compositionally biased region" description="Low complexity" evidence="1">
    <location>
        <begin position="200"/>
        <end position="219"/>
    </location>
</feature>
<accession>A0ABM1Y0C3</accession>
<keyword evidence="4" id="KW-1185">Reference proteome</keyword>
<gene>
    <name evidence="3" type="primary">109416155</name>
</gene>
<feature type="signal peptide" evidence="2">
    <location>
        <begin position="1"/>
        <end position="17"/>
    </location>
</feature>
<feature type="chain" id="PRO_5047316598" evidence="2">
    <location>
        <begin position="18"/>
        <end position="240"/>
    </location>
</feature>
<feature type="compositionally biased region" description="Basic residues" evidence="1">
    <location>
        <begin position="229"/>
        <end position="240"/>
    </location>
</feature>
<evidence type="ECO:0000313" key="3">
    <source>
        <dbReference type="EnsemblMetazoa" id="AALFPA23_004502.P5515"/>
    </source>
</evidence>
<feature type="region of interest" description="Disordered" evidence="1">
    <location>
        <begin position="152"/>
        <end position="175"/>
    </location>
</feature>
<feature type="region of interest" description="Disordered" evidence="1">
    <location>
        <begin position="200"/>
        <end position="240"/>
    </location>
</feature>
<proteinExistence type="predicted"/>
<name>A0ABM1Y0C3_AEDAL</name>
<organism evidence="3 4">
    <name type="scientific">Aedes albopictus</name>
    <name type="common">Asian tiger mosquito</name>
    <name type="synonym">Stegomyia albopicta</name>
    <dbReference type="NCBI Taxonomy" id="7160"/>
    <lineage>
        <taxon>Eukaryota</taxon>
        <taxon>Metazoa</taxon>
        <taxon>Ecdysozoa</taxon>
        <taxon>Arthropoda</taxon>
        <taxon>Hexapoda</taxon>
        <taxon>Insecta</taxon>
        <taxon>Pterygota</taxon>
        <taxon>Neoptera</taxon>
        <taxon>Endopterygota</taxon>
        <taxon>Diptera</taxon>
        <taxon>Nematocera</taxon>
        <taxon>Culicoidea</taxon>
        <taxon>Culicidae</taxon>
        <taxon>Culicinae</taxon>
        <taxon>Aedini</taxon>
        <taxon>Aedes</taxon>
        <taxon>Stegomyia</taxon>
    </lineage>
</organism>
<protein>
    <submittedName>
        <fullName evidence="3">Secreted protein</fullName>
    </submittedName>
</protein>
<sequence length="240" mass="25644">MMKVVAVLVVLCGISAGYSVPMRNAFMYYQQPMGYMGQRQAMYGLHYQNQQLRNQRRSAGVSAFAAGNNLAAGSYLKDCHNTDVESAETPVQDAPVADAYPAEQYPVEDVPQQDVPAVNEFEAEEPIADEPVAAPAVPAVIPEKKKKKVTVQLDSAEEEEQDAQVARRGGSRPAAPNAYFPINFGSTNGGAIAIANSYSTGKGGSATSTATAYGSPATAELRRAAPAQLRKKPAKLRARY</sequence>
<evidence type="ECO:0000256" key="2">
    <source>
        <dbReference type="SAM" id="SignalP"/>
    </source>
</evidence>
<evidence type="ECO:0000256" key="1">
    <source>
        <dbReference type="SAM" id="MobiDB-lite"/>
    </source>
</evidence>
<dbReference type="EnsemblMetazoa" id="AALFPA23_004502.R5515">
    <property type="protein sequence ID" value="AALFPA23_004502.P5515"/>
    <property type="gene ID" value="AALFPA23_004502"/>
</dbReference>